<evidence type="ECO:0008006" key="4">
    <source>
        <dbReference type="Google" id="ProtNLM"/>
    </source>
</evidence>
<dbReference type="Proteomes" id="UP001301958">
    <property type="component" value="Unassembled WGS sequence"/>
</dbReference>
<evidence type="ECO:0000256" key="1">
    <source>
        <dbReference type="SAM" id="SignalP"/>
    </source>
</evidence>
<gene>
    <name evidence="2" type="ORF">QBC38DRAFT_466869</name>
</gene>
<name>A0AAN7BXC3_9PEZI</name>
<organism evidence="2 3">
    <name type="scientific">Podospora fimiseda</name>
    <dbReference type="NCBI Taxonomy" id="252190"/>
    <lineage>
        <taxon>Eukaryota</taxon>
        <taxon>Fungi</taxon>
        <taxon>Dikarya</taxon>
        <taxon>Ascomycota</taxon>
        <taxon>Pezizomycotina</taxon>
        <taxon>Sordariomycetes</taxon>
        <taxon>Sordariomycetidae</taxon>
        <taxon>Sordariales</taxon>
        <taxon>Podosporaceae</taxon>
        <taxon>Podospora</taxon>
    </lineage>
</organism>
<protein>
    <recommendedName>
        <fullName evidence="4">Secreted protein</fullName>
    </recommendedName>
</protein>
<keyword evidence="1" id="KW-0732">Signal</keyword>
<dbReference type="AlphaFoldDB" id="A0AAN7BXC3"/>
<feature type="chain" id="PRO_5042876982" description="Secreted protein" evidence="1">
    <location>
        <begin position="19"/>
        <end position="396"/>
    </location>
</feature>
<evidence type="ECO:0000313" key="2">
    <source>
        <dbReference type="EMBL" id="KAK4231116.1"/>
    </source>
</evidence>
<comment type="caution">
    <text evidence="2">The sequence shown here is derived from an EMBL/GenBank/DDBJ whole genome shotgun (WGS) entry which is preliminary data.</text>
</comment>
<proteinExistence type="predicted"/>
<reference evidence="2" key="1">
    <citation type="journal article" date="2023" name="Mol. Phylogenet. Evol.">
        <title>Genome-scale phylogeny and comparative genomics of the fungal order Sordariales.</title>
        <authorList>
            <person name="Hensen N."/>
            <person name="Bonometti L."/>
            <person name="Westerberg I."/>
            <person name="Brannstrom I.O."/>
            <person name="Guillou S."/>
            <person name="Cros-Aarteil S."/>
            <person name="Calhoun S."/>
            <person name="Haridas S."/>
            <person name="Kuo A."/>
            <person name="Mondo S."/>
            <person name="Pangilinan J."/>
            <person name="Riley R."/>
            <person name="LaButti K."/>
            <person name="Andreopoulos B."/>
            <person name="Lipzen A."/>
            <person name="Chen C."/>
            <person name="Yan M."/>
            <person name="Daum C."/>
            <person name="Ng V."/>
            <person name="Clum A."/>
            <person name="Steindorff A."/>
            <person name="Ohm R.A."/>
            <person name="Martin F."/>
            <person name="Silar P."/>
            <person name="Natvig D.O."/>
            <person name="Lalanne C."/>
            <person name="Gautier V."/>
            <person name="Ament-Velasquez S.L."/>
            <person name="Kruys A."/>
            <person name="Hutchinson M.I."/>
            <person name="Powell A.J."/>
            <person name="Barry K."/>
            <person name="Miller A.N."/>
            <person name="Grigoriev I.V."/>
            <person name="Debuchy R."/>
            <person name="Gladieux P."/>
            <person name="Hiltunen Thoren M."/>
            <person name="Johannesson H."/>
        </authorList>
    </citation>
    <scope>NUCLEOTIDE SEQUENCE</scope>
    <source>
        <strain evidence="2">CBS 990.96</strain>
    </source>
</reference>
<reference evidence="2" key="2">
    <citation type="submission" date="2023-05" db="EMBL/GenBank/DDBJ databases">
        <authorList>
            <consortium name="Lawrence Berkeley National Laboratory"/>
            <person name="Steindorff A."/>
            <person name="Hensen N."/>
            <person name="Bonometti L."/>
            <person name="Westerberg I."/>
            <person name="Brannstrom I.O."/>
            <person name="Guillou S."/>
            <person name="Cros-Aarteil S."/>
            <person name="Calhoun S."/>
            <person name="Haridas S."/>
            <person name="Kuo A."/>
            <person name="Mondo S."/>
            <person name="Pangilinan J."/>
            <person name="Riley R."/>
            <person name="Labutti K."/>
            <person name="Andreopoulos B."/>
            <person name="Lipzen A."/>
            <person name="Chen C."/>
            <person name="Yanf M."/>
            <person name="Daum C."/>
            <person name="Ng V."/>
            <person name="Clum A."/>
            <person name="Ohm R."/>
            <person name="Martin F."/>
            <person name="Silar P."/>
            <person name="Natvig D."/>
            <person name="Lalanne C."/>
            <person name="Gautier V."/>
            <person name="Ament-Velasquez S.L."/>
            <person name="Kruys A."/>
            <person name="Hutchinson M.I."/>
            <person name="Powell A.J."/>
            <person name="Barry K."/>
            <person name="Miller A.N."/>
            <person name="Grigoriev I.V."/>
            <person name="Debuchy R."/>
            <person name="Gladieux P."/>
            <person name="Thoren M.H."/>
            <person name="Johannesson H."/>
        </authorList>
    </citation>
    <scope>NUCLEOTIDE SEQUENCE</scope>
    <source>
        <strain evidence="2">CBS 990.96</strain>
    </source>
</reference>
<evidence type="ECO:0000313" key="3">
    <source>
        <dbReference type="Proteomes" id="UP001301958"/>
    </source>
</evidence>
<dbReference type="EMBL" id="MU865294">
    <property type="protein sequence ID" value="KAK4231116.1"/>
    <property type="molecule type" value="Genomic_DNA"/>
</dbReference>
<sequence length="396" mass="44233">MKWYQGVALLAWSSHVSSTSTSLEKRLDYDLCHADCKLHGVAFPDKNTLQLPLEDYFSERCPPIYFGRADKSTATSTVCLDFTGQFLTFTFAPFDGYTTKSAKVHWKLAGNLMYPKSYAHPPPDHTTNCEPGRDGTFVCKVSFGNILGHNGGGGDLQKLLSGMCPNGDREGLSIYLGFSGTAVVTKYPASKEYYFRQQYPCKPGARDRFRQCTSLNPNFNYTQVSYRCSKCASSVDSCPPSNHSYGSTAYGYCPKTSYDLATQSGTGCKTNWGWYETPTFQMLKTGIEGTLYVRTRSDHFQEVGTWSASADAYDKVKVKYCILPGLPYTIDEVNVDFKCSPIESCSQETCTYKKKYLGDLTEYEVRDINFPKCSGRSRAYLIVSAEVNSLLTKNHD</sequence>
<feature type="signal peptide" evidence="1">
    <location>
        <begin position="1"/>
        <end position="18"/>
    </location>
</feature>
<keyword evidence="3" id="KW-1185">Reference proteome</keyword>
<accession>A0AAN7BXC3</accession>